<reference evidence="7 8" key="1">
    <citation type="submission" date="2019-07" db="EMBL/GenBank/DDBJ databases">
        <title>Whole genome shotgun sequence of Segetibacter aerophilus NBRC 106135.</title>
        <authorList>
            <person name="Hosoyama A."/>
            <person name="Uohara A."/>
            <person name="Ohji S."/>
            <person name="Ichikawa N."/>
        </authorList>
    </citation>
    <scope>NUCLEOTIDE SEQUENCE [LARGE SCALE GENOMIC DNA]</scope>
    <source>
        <strain evidence="7 8">NBRC 106135</strain>
    </source>
</reference>
<dbReference type="GO" id="GO:0000272">
    <property type="term" value="P:polysaccharide catabolic process"/>
    <property type="evidence" value="ECO:0007669"/>
    <property type="project" value="InterPro"/>
</dbReference>
<feature type="region of interest" description="Disordered" evidence="4">
    <location>
        <begin position="298"/>
        <end position="321"/>
    </location>
</feature>
<evidence type="ECO:0000313" key="8">
    <source>
        <dbReference type="Proteomes" id="UP000321513"/>
    </source>
</evidence>
<protein>
    <recommendedName>
        <fullName evidence="6">Glycoside hydrolase family 5 domain-containing protein</fullName>
    </recommendedName>
</protein>
<dbReference type="Gene3D" id="3.20.20.80">
    <property type="entry name" value="Glycosidases"/>
    <property type="match status" value="1"/>
</dbReference>
<keyword evidence="1 3" id="KW-0378">Hydrolase</keyword>
<keyword evidence="2 3" id="KW-0326">Glycosidase</keyword>
<dbReference type="InterPro" id="IPR001547">
    <property type="entry name" value="Glyco_hydro_5"/>
</dbReference>
<dbReference type="EMBL" id="BJYT01000008">
    <property type="protein sequence ID" value="GEO09962.1"/>
    <property type="molecule type" value="Genomic_DNA"/>
</dbReference>
<evidence type="ECO:0000256" key="3">
    <source>
        <dbReference type="RuleBase" id="RU361153"/>
    </source>
</evidence>
<dbReference type="Proteomes" id="UP000321513">
    <property type="component" value="Unassembled WGS sequence"/>
</dbReference>
<name>A0A512BDC0_9BACT</name>
<evidence type="ECO:0000256" key="1">
    <source>
        <dbReference type="ARBA" id="ARBA00022801"/>
    </source>
</evidence>
<feature type="chain" id="PRO_5021866781" description="Glycoside hydrolase family 5 domain-containing protein" evidence="5">
    <location>
        <begin position="22"/>
        <end position="321"/>
    </location>
</feature>
<organism evidence="7 8">
    <name type="scientific">Segetibacter aerophilus</name>
    <dbReference type="NCBI Taxonomy" id="670293"/>
    <lineage>
        <taxon>Bacteria</taxon>
        <taxon>Pseudomonadati</taxon>
        <taxon>Bacteroidota</taxon>
        <taxon>Chitinophagia</taxon>
        <taxon>Chitinophagales</taxon>
        <taxon>Chitinophagaceae</taxon>
        <taxon>Segetibacter</taxon>
    </lineage>
</organism>
<dbReference type="InterPro" id="IPR017853">
    <property type="entry name" value="GH"/>
</dbReference>
<feature type="domain" description="Glycoside hydrolase family 5" evidence="6">
    <location>
        <begin position="38"/>
        <end position="280"/>
    </location>
</feature>
<evidence type="ECO:0000256" key="4">
    <source>
        <dbReference type="SAM" id="MobiDB-lite"/>
    </source>
</evidence>
<evidence type="ECO:0000256" key="2">
    <source>
        <dbReference type="ARBA" id="ARBA00023295"/>
    </source>
</evidence>
<keyword evidence="5" id="KW-0732">Signal</keyword>
<gene>
    <name evidence="7" type="ORF">SAE01_24580</name>
</gene>
<evidence type="ECO:0000256" key="5">
    <source>
        <dbReference type="SAM" id="SignalP"/>
    </source>
</evidence>
<evidence type="ECO:0000259" key="6">
    <source>
        <dbReference type="Pfam" id="PF00150"/>
    </source>
</evidence>
<comment type="caution">
    <text evidence="7">The sequence shown here is derived from an EMBL/GenBank/DDBJ whole genome shotgun (WGS) entry which is preliminary data.</text>
</comment>
<dbReference type="PANTHER" id="PTHR34142">
    <property type="entry name" value="ENDO-BETA-1,4-GLUCANASE A"/>
    <property type="match status" value="1"/>
</dbReference>
<dbReference type="OrthoDB" id="154460at2"/>
<dbReference type="AlphaFoldDB" id="A0A512BDC0"/>
<dbReference type="InterPro" id="IPR018087">
    <property type="entry name" value="Glyco_hydro_5_CS"/>
</dbReference>
<dbReference type="SUPFAM" id="SSF51445">
    <property type="entry name" value="(Trans)glycosidases"/>
    <property type="match status" value="1"/>
</dbReference>
<proteinExistence type="inferred from homology"/>
<sequence length="321" mass="36961">MKIKTLLAFLYLFFVSVFLSAQPVKQHGPLHVDGTNLVDKKGNAVVLRGMSFGWHNFWPRFYNAEAVKWLHTDWQCTVVRAAMGVEPKNGYLEKPEESVAKVKAVVDAAIKEGIYVIIDWHSHNIKLNEAKTFFAEMAKTYGKYPNVIYEIFNEPDQESWKEVKDYSREVISTIRAIDPDNVILVGNPHWDQDIHTVADDPLTGFTNLMYTVHFYAATHKQQLRDRCDYALKKGIPIFISESAGMEASGNGPLNMEEWRKWIDWSEKNKVSWVTWSVSDKNETCSVLLPTASAQGKWEDKDLRESGKETRELIRHYNSKEK</sequence>
<dbReference type="RefSeq" id="WP_147204073.1">
    <property type="nucleotide sequence ID" value="NZ_BJYT01000008.1"/>
</dbReference>
<dbReference type="GO" id="GO:0004553">
    <property type="term" value="F:hydrolase activity, hydrolyzing O-glycosyl compounds"/>
    <property type="evidence" value="ECO:0007669"/>
    <property type="project" value="InterPro"/>
</dbReference>
<dbReference type="PROSITE" id="PS00659">
    <property type="entry name" value="GLYCOSYL_HYDROL_F5"/>
    <property type="match status" value="1"/>
</dbReference>
<dbReference type="PANTHER" id="PTHR34142:SF1">
    <property type="entry name" value="GLYCOSIDE HYDROLASE FAMILY 5 DOMAIN-CONTAINING PROTEIN"/>
    <property type="match status" value="1"/>
</dbReference>
<keyword evidence="8" id="KW-1185">Reference proteome</keyword>
<comment type="similarity">
    <text evidence="3">Belongs to the glycosyl hydrolase 5 (cellulase A) family.</text>
</comment>
<dbReference type="Pfam" id="PF00150">
    <property type="entry name" value="Cellulase"/>
    <property type="match status" value="1"/>
</dbReference>
<accession>A0A512BDC0</accession>
<evidence type="ECO:0000313" key="7">
    <source>
        <dbReference type="EMBL" id="GEO09962.1"/>
    </source>
</evidence>
<feature type="signal peptide" evidence="5">
    <location>
        <begin position="1"/>
        <end position="21"/>
    </location>
</feature>